<evidence type="ECO:0000313" key="3">
    <source>
        <dbReference type="Proteomes" id="UP000823844"/>
    </source>
</evidence>
<organism evidence="2 3">
    <name type="scientific">Candidatus Lactobacillus pullistercoris</name>
    <dbReference type="NCBI Taxonomy" id="2838636"/>
    <lineage>
        <taxon>Bacteria</taxon>
        <taxon>Bacillati</taxon>
        <taxon>Bacillota</taxon>
        <taxon>Bacilli</taxon>
        <taxon>Lactobacillales</taxon>
        <taxon>Lactobacillaceae</taxon>
        <taxon>Lactobacillus</taxon>
    </lineage>
</organism>
<evidence type="ECO:0000256" key="1">
    <source>
        <dbReference type="SAM" id="Phobius"/>
    </source>
</evidence>
<keyword evidence="1" id="KW-1133">Transmembrane helix</keyword>
<feature type="transmembrane region" description="Helical" evidence="1">
    <location>
        <begin position="20"/>
        <end position="40"/>
    </location>
</feature>
<evidence type="ECO:0008006" key="4">
    <source>
        <dbReference type="Google" id="ProtNLM"/>
    </source>
</evidence>
<name>A0A9E2KUG1_9LACO</name>
<protein>
    <recommendedName>
        <fullName evidence="4">FtsK domain-containing protein</fullName>
    </recommendedName>
</protein>
<dbReference type="AlphaFoldDB" id="A0A9E2KUG1"/>
<feature type="non-terminal residue" evidence="2">
    <location>
        <position position="307"/>
    </location>
</feature>
<keyword evidence="1" id="KW-0812">Transmembrane</keyword>
<evidence type="ECO:0000313" key="2">
    <source>
        <dbReference type="EMBL" id="MBU3829273.1"/>
    </source>
</evidence>
<dbReference type="Proteomes" id="UP000823844">
    <property type="component" value="Unassembled WGS sequence"/>
</dbReference>
<dbReference type="EMBL" id="JAHLFT010000124">
    <property type="protein sequence ID" value="MBU3829273.1"/>
    <property type="molecule type" value="Genomic_DNA"/>
</dbReference>
<sequence>MINYFYFKDKFGNYTRPLYYQYFFWLCLCFATFISSNEIYDLLNLSILTSLILFSGLGLIFLLIFGLIWLGVRLVQCRGIINYWNLSSVEEEIRNSLLRIKVANRLRNMDYVEIPAIWATYDGKVVKLRIKKLAGYESTSLDSLVELVNSSLDNARFKNFVVTTKLISDDRRWFKLVASDLGTNRTFIPNNINDLIQKPYFLTLQEDLTINLADEAHVICWGKTNAGKSTTILTAVAQLLSYSADLFFIDGKEEFSSFSVFYPKEKIVSTSSDVLRLLNWLCEEEIPRRQKIVADAVKRNNILGLRG</sequence>
<reference evidence="2" key="2">
    <citation type="submission" date="2021-04" db="EMBL/GenBank/DDBJ databases">
        <authorList>
            <person name="Gilroy R."/>
        </authorList>
    </citation>
    <scope>NUCLEOTIDE SEQUENCE</scope>
    <source>
        <strain evidence="2">F6-686</strain>
    </source>
</reference>
<reference evidence="2" key="1">
    <citation type="journal article" date="2021" name="PeerJ">
        <title>Extensive microbial diversity within the chicken gut microbiome revealed by metagenomics and culture.</title>
        <authorList>
            <person name="Gilroy R."/>
            <person name="Ravi A."/>
            <person name="Getino M."/>
            <person name="Pursley I."/>
            <person name="Horton D.L."/>
            <person name="Alikhan N.F."/>
            <person name="Baker D."/>
            <person name="Gharbi K."/>
            <person name="Hall N."/>
            <person name="Watson M."/>
            <person name="Adriaenssens E.M."/>
            <person name="Foster-Nyarko E."/>
            <person name="Jarju S."/>
            <person name="Secka A."/>
            <person name="Antonio M."/>
            <person name="Oren A."/>
            <person name="Chaudhuri R.R."/>
            <person name="La Ragione R."/>
            <person name="Hildebrand F."/>
            <person name="Pallen M.J."/>
        </authorList>
    </citation>
    <scope>NUCLEOTIDE SEQUENCE</scope>
    <source>
        <strain evidence="2">F6-686</strain>
    </source>
</reference>
<proteinExistence type="predicted"/>
<dbReference type="InterPro" id="IPR027417">
    <property type="entry name" value="P-loop_NTPase"/>
</dbReference>
<dbReference type="SUPFAM" id="SSF52540">
    <property type="entry name" value="P-loop containing nucleoside triphosphate hydrolases"/>
    <property type="match status" value="1"/>
</dbReference>
<feature type="transmembrane region" description="Helical" evidence="1">
    <location>
        <begin position="47"/>
        <end position="72"/>
    </location>
</feature>
<accession>A0A9E2KUG1</accession>
<comment type="caution">
    <text evidence="2">The sequence shown here is derived from an EMBL/GenBank/DDBJ whole genome shotgun (WGS) entry which is preliminary data.</text>
</comment>
<gene>
    <name evidence="2" type="ORF">H9806_09250</name>
</gene>
<keyword evidence="1" id="KW-0472">Membrane</keyword>
<dbReference type="Gene3D" id="3.40.50.300">
    <property type="entry name" value="P-loop containing nucleotide triphosphate hydrolases"/>
    <property type="match status" value="1"/>
</dbReference>